<dbReference type="OrthoDB" id="535741at2759"/>
<dbReference type="EMBL" id="GL433840">
    <property type="protein sequence ID" value="EFN57317.1"/>
    <property type="molecule type" value="Genomic_DNA"/>
</dbReference>
<dbReference type="AlphaFoldDB" id="E1ZAT0"/>
<dbReference type="SUPFAM" id="SSF55486">
    <property type="entry name" value="Metalloproteases ('zincins'), catalytic domain"/>
    <property type="match status" value="1"/>
</dbReference>
<evidence type="ECO:0000313" key="4">
    <source>
        <dbReference type="Proteomes" id="UP000008141"/>
    </source>
</evidence>
<dbReference type="InterPro" id="IPR008752">
    <property type="entry name" value="Peptidase_M11"/>
</dbReference>
<keyword evidence="4" id="KW-1185">Reference proteome</keyword>
<sequence>MVVSARGRWVSGSGGSSSGGSSSKAAGALAPSSFLASSIRATGGKKGPAPMVTRPGGEMVAAAAGSNGATIRPALTANALVQRDISTIVVPIGGVTEEGAACPGTSLPRASVNQANRNGTTVGSLFGQCSHGKSRLTAANSLVTSLVKLPCEGNTWGVPWSFSKCDFDDFNGWADAADEALRARGVMLERYKYRVYLVPPSACGFVGLGYVGCDGSYTCRAWIGSAFWDSPPAITHELGHNLFLGHSSTANEQGQVDEYGDFTSIMGYCCESRCLNTPQAWQMGWITLQQLDSSSLKPGQTVQLRLASQALAQQSGARVDVSSWVAGVDPIFVGFRTVDRGDRGLSAGAAGRVHVYTAPTSHTFDSRPTLWKAGLEAGQSWAQPASGVVVRHQGTDGGLALVSVCRSGGTETMTSCTTGVDNDCNGLAGVDDPACASMMRLGVGTETTNKG</sequence>
<evidence type="ECO:0000313" key="3">
    <source>
        <dbReference type="EMBL" id="EFN57317.1"/>
    </source>
</evidence>
<accession>E1ZAT0</accession>
<organism evidence="4">
    <name type="scientific">Chlorella variabilis</name>
    <name type="common">Green alga</name>
    <dbReference type="NCBI Taxonomy" id="554065"/>
    <lineage>
        <taxon>Eukaryota</taxon>
        <taxon>Viridiplantae</taxon>
        <taxon>Chlorophyta</taxon>
        <taxon>core chlorophytes</taxon>
        <taxon>Trebouxiophyceae</taxon>
        <taxon>Chlorellales</taxon>
        <taxon>Chlorellaceae</taxon>
        <taxon>Chlorella clade</taxon>
        <taxon>Chlorella</taxon>
    </lineage>
</organism>
<reference evidence="3 4" key="1">
    <citation type="journal article" date="2010" name="Plant Cell">
        <title>The Chlorella variabilis NC64A genome reveals adaptation to photosymbiosis, coevolution with viruses, and cryptic sex.</title>
        <authorList>
            <person name="Blanc G."/>
            <person name="Duncan G."/>
            <person name="Agarkova I."/>
            <person name="Borodovsky M."/>
            <person name="Gurnon J."/>
            <person name="Kuo A."/>
            <person name="Lindquist E."/>
            <person name="Lucas S."/>
            <person name="Pangilinan J."/>
            <person name="Polle J."/>
            <person name="Salamov A."/>
            <person name="Terry A."/>
            <person name="Yamada T."/>
            <person name="Dunigan D.D."/>
            <person name="Grigoriev I.V."/>
            <person name="Claverie J.M."/>
            <person name="Van Etten J.L."/>
        </authorList>
    </citation>
    <scope>NUCLEOTIDE SEQUENCE [LARGE SCALE GENOMIC DNA]</scope>
    <source>
        <strain evidence="3 4">NC64A</strain>
    </source>
</reference>
<dbReference type="InParanoid" id="E1ZAT0"/>
<dbReference type="KEGG" id="cvr:CHLNCDRAFT_143945"/>
<protein>
    <recommendedName>
        <fullName evidence="2">Peptidase M11 gametolysin domain-containing protein</fullName>
    </recommendedName>
</protein>
<dbReference type="RefSeq" id="XP_005849419.1">
    <property type="nucleotide sequence ID" value="XM_005849357.1"/>
</dbReference>
<proteinExistence type="predicted"/>
<feature type="region of interest" description="Disordered" evidence="1">
    <location>
        <begin position="1"/>
        <end position="24"/>
    </location>
</feature>
<dbReference type="Pfam" id="PF05548">
    <property type="entry name" value="Peptidase_M11"/>
    <property type="match status" value="1"/>
</dbReference>
<evidence type="ECO:0000259" key="2">
    <source>
        <dbReference type="Pfam" id="PF05548"/>
    </source>
</evidence>
<evidence type="ECO:0000256" key="1">
    <source>
        <dbReference type="SAM" id="MobiDB-lite"/>
    </source>
</evidence>
<dbReference type="eggNOG" id="ENOG502SQF5">
    <property type="taxonomic scope" value="Eukaryota"/>
</dbReference>
<gene>
    <name evidence="3" type="ORF">CHLNCDRAFT_143945</name>
</gene>
<feature type="domain" description="Peptidase M11 gametolysin" evidence="2">
    <location>
        <begin position="116"/>
        <end position="357"/>
    </location>
</feature>
<dbReference type="GeneID" id="17356353"/>
<name>E1ZAT0_CHLVA</name>
<dbReference type="Proteomes" id="UP000008141">
    <property type="component" value="Unassembled WGS sequence"/>
</dbReference>